<dbReference type="PANTHER" id="PTHR47784:SF4">
    <property type="entry name" value="ZN(II)2CYS6 TRANSCRIPTION FACTOR (EUROFUNG)"/>
    <property type="match status" value="1"/>
</dbReference>
<sequence length="170" mass="19027">FLLEIGVREICARSRAWAYAQNSPIAALVRPGQLSSRPTSRFMARLEKLEFLVRREPAESQRETCLAALGSLRLTFAAVVGPLARSARVWRWPVALDRRFLQLLGASKPLSLVIVAHYAALVRCCEGRQWFAQGWSAAVIKMACNCIGDDEDWKGWLEWPAACVRDGVDL</sequence>
<proteinExistence type="predicted"/>
<gene>
    <name evidence="1" type="ORF">B0J12DRAFT_551647</name>
</gene>
<accession>A0ABQ8GWJ7</accession>
<dbReference type="EMBL" id="JAGTJR010000001">
    <property type="protein sequence ID" value="KAH7065626.1"/>
    <property type="molecule type" value="Genomic_DNA"/>
</dbReference>
<keyword evidence="2" id="KW-1185">Reference proteome</keyword>
<feature type="non-terminal residue" evidence="1">
    <location>
        <position position="170"/>
    </location>
</feature>
<evidence type="ECO:0000313" key="1">
    <source>
        <dbReference type="EMBL" id="KAH7065626.1"/>
    </source>
</evidence>
<organism evidence="1 2">
    <name type="scientific">Macrophomina phaseolina</name>
    <dbReference type="NCBI Taxonomy" id="35725"/>
    <lineage>
        <taxon>Eukaryota</taxon>
        <taxon>Fungi</taxon>
        <taxon>Dikarya</taxon>
        <taxon>Ascomycota</taxon>
        <taxon>Pezizomycotina</taxon>
        <taxon>Dothideomycetes</taxon>
        <taxon>Dothideomycetes incertae sedis</taxon>
        <taxon>Botryosphaeriales</taxon>
        <taxon>Botryosphaeriaceae</taxon>
        <taxon>Macrophomina</taxon>
    </lineage>
</organism>
<name>A0ABQ8GWJ7_9PEZI</name>
<feature type="non-terminal residue" evidence="1">
    <location>
        <position position="1"/>
    </location>
</feature>
<dbReference type="PANTHER" id="PTHR47784">
    <property type="entry name" value="STEROL UPTAKE CONTROL PROTEIN 2"/>
    <property type="match status" value="1"/>
</dbReference>
<dbReference type="Proteomes" id="UP000774617">
    <property type="component" value="Unassembled WGS sequence"/>
</dbReference>
<comment type="caution">
    <text evidence="1">The sequence shown here is derived from an EMBL/GenBank/DDBJ whole genome shotgun (WGS) entry which is preliminary data.</text>
</comment>
<evidence type="ECO:0000313" key="2">
    <source>
        <dbReference type="Proteomes" id="UP000774617"/>
    </source>
</evidence>
<reference evidence="1 2" key="1">
    <citation type="journal article" date="2021" name="Nat. Commun.">
        <title>Genetic determinants of endophytism in the Arabidopsis root mycobiome.</title>
        <authorList>
            <person name="Mesny F."/>
            <person name="Miyauchi S."/>
            <person name="Thiergart T."/>
            <person name="Pickel B."/>
            <person name="Atanasova L."/>
            <person name="Karlsson M."/>
            <person name="Huettel B."/>
            <person name="Barry K.W."/>
            <person name="Haridas S."/>
            <person name="Chen C."/>
            <person name="Bauer D."/>
            <person name="Andreopoulos W."/>
            <person name="Pangilinan J."/>
            <person name="LaButti K."/>
            <person name="Riley R."/>
            <person name="Lipzen A."/>
            <person name="Clum A."/>
            <person name="Drula E."/>
            <person name="Henrissat B."/>
            <person name="Kohler A."/>
            <person name="Grigoriev I.V."/>
            <person name="Martin F.M."/>
            <person name="Hacquard S."/>
        </authorList>
    </citation>
    <scope>NUCLEOTIDE SEQUENCE [LARGE SCALE GENOMIC DNA]</scope>
    <source>
        <strain evidence="1 2">MPI-SDFR-AT-0080</strain>
    </source>
</reference>
<protein>
    <submittedName>
        <fullName evidence="1">Uncharacterized protein</fullName>
    </submittedName>
</protein>
<dbReference type="InterPro" id="IPR053157">
    <property type="entry name" value="Sterol_Uptake_Regulator"/>
</dbReference>